<reference evidence="1 2" key="1">
    <citation type="submission" date="2024-10" db="EMBL/GenBank/DDBJ databases">
        <title>The Natural Products Discovery Center: Release of the First 8490 Sequenced Strains for Exploring Actinobacteria Biosynthetic Diversity.</title>
        <authorList>
            <person name="Kalkreuter E."/>
            <person name="Kautsar S.A."/>
            <person name="Yang D."/>
            <person name="Bader C.D."/>
            <person name="Teijaro C.N."/>
            <person name="Fluegel L."/>
            <person name="Davis C.M."/>
            <person name="Simpson J.R."/>
            <person name="Lauterbach L."/>
            <person name="Steele A.D."/>
            <person name="Gui C."/>
            <person name="Meng S."/>
            <person name="Li G."/>
            <person name="Viehrig K."/>
            <person name="Ye F."/>
            <person name="Su P."/>
            <person name="Kiefer A.F."/>
            <person name="Nichols A."/>
            <person name="Cepeda A.J."/>
            <person name="Yan W."/>
            <person name="Fan B."/>
            <person name="Jiang Y."/>
            <person name="Adhikari A."/>
            <person name="Zheng C.-J."/>
            <person name="Schuster L."/>
            <person name="Cowan T.M."/>
            <person name="Smanski M.J."/>
            <person name="Chevrette M.G."/>
            <person name="De Carvalho L.P.S."/>
            <person name="Shen B."/>
        </authorList>
    </citation>
    <scope>NUCLEOTIDE SEQUENCE [LARGE SCALE GENOMIC DNA]</scope>
    <source>
        <strain evidence="1 2">NPDC049845</strain>
    </source>
</reference>
<sequence length="256" mass="28267">MIELGACRWWLTDRVALDQELLAARRPRDVVDVAGRWIAEALGENGFCWLVKSRIVQRQVGGVVQQVALQGSSYNRVGGLISISTYLAVRDPAVRTWRLAHPHVVAEPADRDLVCGHLLGYASGRANGYLYGDAQDGDIDLTDPAQRVGHLERFVAMMREGVLPWFAEASDPDSIVGSRAGDYTVDPVAVLEWLAFHGRIDLVHSYAERYRARHPGTEQRWADGTAAADEGRPCPFTGDSIRAMAWSATMLTTNPR</sequence>
<protein>
    <submittedName>
        <fullName evidence="1">Uncharacterized protein</fullName>
    </submittedName>
</protein>
<dbReference type="Proteomes" id="UP001612812">
    <property type="component" value="Unassembled WGS sequence"/>
</dbReference>
<organism evidence="1 2">
    <name type="scientific">Micromonospora maritima</name>
    <dbReference type="NCBI Taxonomy" id="986711"/>
    <lineage>
        <taxon>Bacteria</taxon>
        <taxon>Bacillati</taxon>
        <taxon>Actinomycetota</taxon>
        <taxon>Actinomycetes</taxon>
        <taxon>Micromonosporales</taxon>
        <taxon>Micromonosporaceae</taxon>
        <taxon>Micromonospora</taxon>
    </lineage>
</organism>
<gene>
    <name evidence="1" type="ORF">ACIBP4_12125</name>
</gene>
<dbReference type="RefSeq" id="WP_396768933.1">
    <property type="nucleotide sequence ID" value="NZ_JBITLA010000003.1"/>
</dbReference>
<proteinExistence type="predicted"/>
<keyword evidence="2" id="KW-1185">Reference proteome</keyword>
<evidence type="ECO:0000313" key="2">
    <source>
        <dbReference type="Proteomes" id="UP001612812"/>
    </source>
</evidence>
<evidence type="ECO:0000313" key="1">
    <source>
        <dbReference type="EMBL" id="MFI7263032.1"/>
    </source>
</evidence>
<dbReference type="EMBL" id="JBITLE010000003">
    <property type="protein sequence ID" value="MFI7263032.1"/>
    <property type="molecule type" value="Genomic_DNA"/>
</dbReference>
<accession>A0ABW7ZJK1</accession>
<comment type="caution">
    <text evidence="1">The sequence shown here is derived from an EMBL/GenBank/DDBJ whole genome shotgun (WGS) entry which is preliminary data.</text>
</comment>
<name>A0ABW7ZJK1_9ACTN</name>